<name>A0A1G2JBE3_9BACT</name>
<keyword evidence="2" id="KW-0732">Signal</keyword>
<evidence type="ECO:0000256" key="2">
    <source>
        <dbReference type="SAM" id="SignalP"/>
    </source>
</evidence>
<proteinExistence type="predicted"/>
<protein>
    <recommendedName>
        <fullName evidence="5">DUF916 domain-containing protein</fullName>
    </recommendedName>
</protein>
<dbReference type="STRING" id="1802229.A2401_00285"/>
<sequence>MKKKYLLKLLTTSLLAVFLFNFSGTGLTRAATSDTSIVIQPPRIEVVASPEQKLARTFSVINRSNFTVKLKLVVKDYKQSFEDGKLEFYDAETEQASLWLIPQYLEIGLKPLETKDVSFVVSVPKDFSAGGHYGAILLQSAGSATNLNTNNFGELVLLTVTSPDSAATATAKAVNFWTGAIQQGNPVDFNFKLQNTGNTHFNANANLVLKNWAGKEIDNYNIGQLTIYPGTTRLFTWRWNGTPRIGVFRAEVMLSNPPPNQNSKIVDSTWFIIFPWPIALLVLFAGLITFALVKYRKYIFKKTSKWVDVAQKKNLKIREKFIQ</sequence>
<gene>
    <name evidence="3" type="ORF">A2401_00285</name>
</gene>
<evidence type="ECO:0000313" key="3">
    <source>
        <dbReference type="EMBL" id="OGZ83760.1"/>
    </source>
</evidence>
<dbReference type="EMBL" id="MHPP01000029">
    <property type="protein sequence ID" value="OGZ83760.1"/>
    <property type="molecule type" value="Genomic_DNA"/>
</dbReference>
<evidence type="ECO:0000313" key="4">
    <source>
        <dbReference type="Proteomes" id="UP000177751"/>
    </source>
</evidence>
<accession>A0A1G2JBE3</accession>
<organism evidence="3 4">
    <name type="scientific">Candidatus Staskawiczbacteria bacterium RIFOXYC1_FULL_38_18</name>
    <dbReference type="NCBI Taxonomy" id="1802229"/>
    <lineage>
        <taxon>Bacteria</taxon>
        <taxon>Candidatus Staskawicziibacteriota</taxon>
    </lineage>
</organism>
<reference evidence="3 4" key="1">
    <citation type="journal article" date="2016" name="Nat. Commun.">
        <title>Thousands of microbial genomes shed light on interconnected biogeochemical processes in an aquifer system.</title>
        <authorList>
            <person name="Anantharaman K."/>
            <person name="Brown C.T."/>
            <person name="Hug L.A."/>
            <person name="Sharon I."/>
            <person name="Castelle C.J."/>
            <person name="Probst A.J."/>
            <person name="Thomas B.C."/>
            <person name="Singh A."/>
            <person name="Wilkins M.J."/>
            <person name="Karaoz U."/>
            <person name="Brodie E.L."/>
            <person name="Williams K.H."/>
            <person name="Hubbard S.S."/>
            <person name="Banfield J.F."/>
        </authorList>
    </citation>
    <scope>NUCLEOTIDE SEQUENCE [LARGE SCALE GENOMIC DNA]</scope>
</reference>
<comment type="caution">
    <text evidence="3">The sequence shown here is derived from an EMBL/GenBank/DDBJ whole genome shotgun (WGS) entry which is preliminary data.</text>
</comment>
<feature type="transmembrane region" description="Helical" evidence="1">
    <location>
        <begin position="270"/>
        <end position="293"/>
    </location>
</feature>
<evidence type="ECO:0008006" key="5">
    <source>
        <dbReference type="Google" id="ProtNLM"/>
    </source>
</evidence>
<dbReference type="Proteomes" id="UP000177751">
    <property type="component" value="Unassembled WGS sequence"/>
</dbReference>
<feature type="signal peptide" evidence="2">
    <location>
        <begin position="1"/>
        <end position="30"/>
    </location>
</feature>
<dbReference type="AlphaFoldDB" id="A0A1G2JBE3"/>
<keyword evidence="1" id="KW-1133">Transmembrane helix</keyword>
<evidence type="ECO:0000256" key="1">
    <source>
        <dbReference type="SAM" id="Phobius"/>
    </source>
</evidence>
<keyword evidence="1" id="KW-0472">Membrane</keyword>
<keyword evidence="1" id="KW-0812">Transmembrane</keyword>
<feature type="chain" id="PRO_5009583306" description="DUF916 domain-containing protein" evidence="2">
    <location>
        <begin position="31"/>
        <end position="323"/>
    </location>
</feature>